<evidence type="ECO:0000259" key="4">
    <source>
        <dbReference type="PROSITE" id="PS50043"/>
    </source>
</evidence>
<dbReference type="KEGG" id="satk:SA2016_1471"/>
<keyword evidence="1" id="KW-0805">Transcription regulation</keyword>
<dbReference type="SMART" id="SM00421">
    <property type="entry name" value="HTH_LUXR"/>
    <property type="match status" value="1"/>
</dbReference>
<evidence type="ECO:0000256" key="3">
    <source>
        <dbReference type="ARBA" id="ARBA00023163"/>
    </source>
</evidence>
<dbReference type="SUPFAM" id="SSF46894">
    <property type="entry name" value="C-terminal effector domain of the bipartite response regulators"/>
    <property type="match status" value="1"/>
</dbReference>
<dbReference type="PATRIC" id="fig|37927.3.peg.1519"/>
<accession>A0A126ZY94</accession>
<dbReference type="RefSeq" id="WP_066496973.1">
    <property type="nucleotide sequence ID" value="NZ_BJMO01000030.1"/>
</dbReference>
<dbReference type="SUPFAM" id="SSF52540">
    <property type="entry name" value="P-loop containing nucleoside triphosphate hydrolases"/>
    <property type="match status" value="1"/>
</dbReference>
<evidence type="ECO:0000256" key="2">
    <source>
        <dbReference type="ARBA" id="ARBA00023125"/>
    </source>
</evidence>
<name>A0A126ZY94_9MICC</name>
<dbReference type="Proteomes" id="UP000070134">
    <property type="component" value="Chromosome"/>
</dbReference>
<keyword evidence="3" id="KW-0804">Transcription</keyword>
<dbReference type="Pfam" id="PF00196">
    <property type="entry name" value="GerE"/>
    <property type="match status" value="1"/>
</dbReference>
<reference evidence="5 6" key="1">
    <citation type="submission" date="2016-02" db="EMBL/GenBank/DDBJ databases">
        <title>Complete genome of Sinomonas atrocyanea KCTC 3377.</title>
        <authorList>
            <person name="Kim K.M."/>
        </authorList>
    </citation>
    <scope>NUCLEOTIDE SEQUENCE [LARGE SCALE GENOMIC DNA]</scope>
    <source>
        <strain evidence="5 6">KCTC 3377</strain>
    </source>
</reference>
<dbReference type="OrthoDB" id="3197423at2"/>
<dbReference type="AlphaFoldDB" id="A0A126ZY94"/>
<dbReference type="STRING" id="37927.SA2016_1471"/>
<dbReference type="InterPro" id="IPR036388">
    <property type="entry name" value="WH-like_DNA-bd_sf"/>
</dbReference>
<dbReference type="InterPro" id="IPR000792">
    <property type="entry name" value="Tscrpt_reg_LuxR_C"/>
</dbReference>
<evidence type="ECO:0000313" key="6">
    <source>
        <dbReference type="Proteomes" id="UP000070134"/>
    </source>
</evidence>
<dbReference type="PROSITE" id="PS50043">
    <property type="entry name" value="HTH_LUXR_2"/>
    <property type="match status" value="1"/>
</dbReference>
<keyword evidence="6" id="KW-1185">Reference proteome</keyword>
<sequence>MLTRTEAEETGQLLRDAKARAGDRLAWARTVRSREIADATAALAAPESYGVVLTGDVSLGKSAVASALLAELDGSAHTVRLRATTAGAKTPYGALAVLLARLPEDAQTDPGSIMRGILQLLASDAGGRTAVLSLETSRNLDELSIATLVNVMVTGTAKVVLVADRASELPADFHWMLSEGRLREVPLAALAPEETLQGLRSLLGGIVPQTVGFQLHAMSRGNPQVTLLATAELLQRGALDATDGVWTLASDAEMSGIRQIDDLVRAHIERQPERIRTIVEALACARRIPLPRLVAVFRSEDLAQMEDDGLVTVDDAGRHSVALADPLVAEVVRGWLSVPRRRELRALLIPDGEPPVGATTALELLGLAAWARECHTLLSPRHALAAAAASLRLFDPRFALDCLEGIDREPATWPTVQHLRARALLLLQLPQQALACLDQVAEDELALLGPAAAAELTATQAEAMRWVPDRAGQVEELLTDARARLLLGPGSGPGPDPEVRRAAAVLDLADFEHRAFAGDYRRIVDRLEAMVADPDPADDEIRLRAACILMEARTMLGREQEGLALLHEVAAQLGRNQGSAPLRQAFAVRAFSVLLFNGHWRQALALLRSPSQVSLERLRTTGASLELAAGLACVYAGRGHDALGPLLSALALLERRPSAALLGPAYAATAFAYAQQGDAPASRKWLEKLDRWRPQGSYQARSIVEFCSQMARRWIGDPQAASRLVASARQDIANGRWNQAGVKLLGATVSAHLDDLRLLEDVCAHRQGQLAELALLLARGTRTGRLEDLTAAADLAAGLELDAVESRCTAVALDRAREMDDAAAVRRLRPRLEALAGRLAVLPLTPRHAPPVLTDREQEVAALAASGTSNRRIAELLGLSVRTVEGHLYQIFAKLSVSTRGELADLL</sequence>
<dbReference type="Gene3D" id="1.10.10.10">
    <property type="entry name" value="Winged helix-like DNA-binding domain superfamily/Winged helix DNA-binding domain"/>
    <property type="match status" value="1"/>
</dbReference>
<evidence type="ECO:0000313" key="5">
    <source>
        <dbReference type="EMBL" id="AMM32148.1"/>
    </source>
</evidence>
<dbReference type="InterPro" id="IPR027417">
    <property type="entry name" value="P-loop_NTPase"/>
</dbReference>
<dbReference type="PANTHER" id="PTHR44688:SF16">
    <property type="entry name" value="DNA-BINDING TRANSCRIPTIONAL ACTIVATOR DEVR_DOSR"/>
    <property type="match status" value="1"/>
</dbReference>
<feature type="domain" description="HTH luxR-type" evidence="4">
    <location>
        <begin position="846"/>
        <end position="907"/>
    </location>
</feature>
<dbReference type="EMBL" id="CP014518">
    <property type="protein sequence ID" value="AMM32148.1"/>
    <property type="molecule type" value="Genomic_DNA"/>
</dbReference>
<dbReference type="PRINTS" id="PR00038">
    <property type="entry name" value="HTHLUXR"/>
</dbReference>
<keyword evidence="2" id="KW-0238">DNA-binding</keyword>
<dbReference type="CDD" id="cd06170">
    <property type="entry name" value="LuxR_C_like"/>
    <property type="match status" value="1"/>
</dbReference>
<proteinExistence type="predicted"/>
<gene>
    <name evidence="5" type="ORF">SA2016_1471</name>
</gene>
<dbReference type="PANTHER" id="PTHR44688">
    <property type="entry name" value="DNA-BINDING TRANSCRIPTIONAL ACTIVATOR DEVR_DOSR"/>
    <property type="match status" value="1"/>
</dbReference>
<dbReference type="GO" id="GO:0006355">
    <property type="term" value="P:regulation of DNA-templated transcription"/>
    <property type="evidence" value="ECO:0007669"/>
    <property type="project" value="InterPro"/>
</dbReference>
<organism evidence="5 6">
    <name type="scientific">Sinomonas atrocyanea</name>
    <dbReference type="NCBI Taxonomy" id="37927"/>
    <lineage>
        <taxon>Bacteria</taxon>
        <taxon>Bacillati</taxon>
        <taxon>Actinomycetota</taxon>
        <taxon>Actinomycetes</taxon>
        <taxon>Micrococcales</taxon>
        <taxon>Micrococcaceae</taxon>
        <taxon>Sinomonas</taxon>
    </lineage>
</organism>
<protein>
    <submittedName>
        <fullName evidence="5">LuxR family transcriptional regulator</fullName>
    </submittedName>
</protein>
<dbReference type="InterPro" id="IPR016032">
    <property type="entry name" value="Sig_transdc_resp-reg_C-effctor"/>
</dbReference>
<evidence type="ECO:0000256" key="1">
    <source>
        <dbReference type="ARBA" id="ARBA00023015"/>
    </source>
</evidence>
<dbReference type="GO" id="GO:0003677">
    <property type="term" value="F:DNA binding"/>
    <property type="evidence" value="ECO:0007669"/>
    <property type="project" value="UniProtKB-KW"/>
</dbReference>